<comment type="caution">
    <text evidence="1">The sequence shown here is derived from an EMBL/GenBank/DDBJ whole genome shotgun (WGS) entry which is preliminary data.</text>
</comment>
<sequence>MDDRTNVSKFWEDNYCIEKDTKDLNCPTPEEVFSHFQQTSQARHLSLDSFKVITCDLGKGIKLNKKRRKNQKRFYNVTSKRPRIETEDVDDTSQLNTVHDDIETTCSKVDNQLLDSYLQHQEEMQIQAKTSSALKEKIKAPSTRKQMFDVLKGKGLYKKFPQSHFKKFERWLKSPSGGQLKCTEQIVSEVNRYLYFCNREKATWKHLLDQKLFNNYLILTKEAGLGPDGLKTKVERVTIALKFLAHKKTKLRQKCDSKIAEYRGWMKPLAKQKKVLRMKNSWRDELCGFNLNMEDLDTAISEETINRFIMIMKKAMSNEKLTQEEYRVIVDTIITITITQESAIRPGAFQFMTLTELNNPVIYISPTDGTIYNIVFVLNHKTFATHGPLGVPFAETSWVQLHNYLKYVRPQVKPQLPHQELVFLNASGTMITKPGMAVTKVTKMHDKHITTTKIRHAIATAGNELLTDVERRAVAKGIGHTMEVHNKVYTDLTIKNVHASIEGQKKLHNKKSRKTL</sequence>
<dbReference type="GO" id="GO:0003677">
    <property type="term" value="F:DNA binding"/>
    <property type="evidence" value="ECO:0007669"/>
    <property type="project" value="InterPro"/>
</dbReference>
<dbReference type="SUPFAM" id="SSF56349">
    <property type="entry name" value="DNA breaking-rejoining enzymes"/>
    <property type="match status" value="1"/>
</dbReference>
<keyword evidence="2" id="KW-1185">Reference proteome</keyword>
<proteinExistence type="predicted"/>
<reference evidence="1" key="1">
    <citation type="submission" date="2020-04" db="EMBL/GenBank/DDBJ databases">
        <authorList>
            <person name="Alioto T."/>
            <person name="Alioto T."/>
            <person name="Gomez Garrido J."/>
        </authorList>
    </citation>
    <scope>NUCLEOTIDE SEQUENCE</scope>
    <source>
        <strain evidence="1">A484AB</strain>
    </source>
</reference>
<dbReference type="InterPro" id="IPR011010">
    <property type="entry name" value="DNA_brk_join_enz"/>
</dbReference>
<dbReference type="EMBL" id="CACRXK020001305">
    <property type="protein sequence ID" value="CAB3988313.1"/>
    <property type="molecule type" value="Genomic_DNA"/>
</dbReference>
<dbReference type="Proteomes" id="UP001152795">
    <property type="component" value="Unassembled WGS sequence"/>
</dbReference>
<protein>
    <submittedName>
        <fullName evidence="1">Mesendoderm nuclear factor, gene 1 L homeolog</fullName>
    </submittedName>
</protein>
<name>A0A6S7GBB3_PARCT</name>
<organism evidence="1 2">
    <name type="scientific">Paramuricea clavata</name>
    <name type="common">Red gorgonian</name>
    <name type="synonym">Violescent sea-whip</name>
    <dbReference type="NCBI Taxonomy" id="317549"/>
    <lineage>
        <taxon>Eukaryota</taxon>
        <taxon>Metazoa</taxon>
        <taxon>Cnidaria</taxon>
        <taxon>Anthozoa</taxon>
        <taxon>Octocorallia</taxon>
        <taxon>Malacalcyonacea</taxon>
        <taxon>Plexauridae</taxon>
        <taxon>Paramuricea</taxon>
    </lineage>
</organism>
<accession>A0A6S7GBB3</accession>
<gene>
    <name evidence="1" type="ORF">PACLA_8A014711</name>
</gene>
<dbReference type="OrthoDB" id="5999451at2759"/>
<evidence type="ECO:0000313" key="1">
    <source>
        <dbReference type="EMBL" id="CAB3988313.1"/>
    </source>
</evidence>
<evidence type="ECO:0000313" key="2">
    <source>
        <dbReference type="Proteomes" id="UP001152795"/>
    </source>
</evidence>
<dbReference type="AlphaFoldDB" id="A0A6S7GBB3"/>